<protein>
    <submittedName>
        <fullName evidence="1">Uncharacterized protein</fullName>
    </submittedName>
</protein>
<reference evidence="1" key="1">
    <citation type="submission" date="2019-08" db="EMBL/GenBank/DDBJ databases">
        <authorList>
            <person name="Kucharzyk K."/>
            <person name="Murdoch R.W."/>
            <person name="Higgins S."/>
            <person name="Loffler F."/>
        </authorList>
    </citation>
    <scope>NUCLEOTIDE SEQUENCE</scope>
</reference>
<gene>
    <name evidence="1" type="ORF">SDC9_188805</name>
</gene>
<dbReference type="EMBL" id="VSSQ01098193">
    <property type="protein sequence ID" value="MPN41263.1"/>
    <property type="molecule type" value="Genomic_DNA"/>
</dbReference>
<name>A0A645I174_9ZZZZ</name>
<sequence>MFRDAFLSDGGVGLMLVITADEEFEQHFYLKVIPNPRGVTIKVDSVGHPYRTPAMRAALLKALAAAEN</sequence>
<accession>A0A645I174</accession>
<comment type="caution">
    <text evidence="1">The sequence shown here is derived from an EMBL/GenBank/DDBJ whole genome shotgun (WGS) entry which is preliminary data.</text>
</comment>
<proteinExistence type="predicted"/>
<organism evidence="1">
    <name type="scientific">bioreactor metagenome</name>
    <dbReference type="NCBI Taxonomy" id="1076179"/>
    <lineage>
        <taxon>unclassified sequences</taxon>
        <taxon>metagenomes</taxon>
        <taxon>ecological metagenomes</taxon>
    </lineage>
</organism>
<dbReference type="AlphaFoldDB" id="A0A645I174"/>
<evidence type="ECO:0000313" key="1">
    <source>
        <dbReference type="EMBL" id="MPN41263.1"/>
    </source>
</evidence>